<dbReference type="InterPro" id="IPR018219">
    <property type="entry name" value="Tpx_CS"/>
</dbReference>
<evidence type="ECO:0000256" key="4">
    <source>
        <dbReference type="ARBA" id="ARBA00023157"/>
    </source>
</evidence>
<comment type="miscellaneous">
    <text evidence="6">The active site is a conserved redox-active cysteine residue, the peroxidatic cysteine (C(P)), which makes the nucleophilic attack on the peroxide substrate. The peroxide oxidizes the C(P)-SH to cysteine sulfenic acid (C(P)-SOH), which then reacts with another cysteine residue, the resolving cysteine (C(R)), to form a disulfide bridge. The disulfide is subsequently reduced by an appropriate electron donor to complete the catalytic cycle. In this atypical 2-Cys peroxiredoxin, C(R) is present in the same subunit to form an intramolecular disulfide. The disulfide is subsequently reduced by thioredoxin.</text>
</comment>
<dbReference type="RefSeq" id="WP_092224036.1">
    <property type="nucleotide sequence ID" value="NZ_FNJI01000021.1"/>
</dbReference>
<comment type="similarity">
    <text evidence="6">Belongs to the peroxiredoxin family. Tpx subfamily.</text>
</comment>
<dbReference type="AlphaFoldDB" id="A0A1H0SZW3"/>
<evidence type="ECO:0000256" key="5">
    <source>
        <dbReference type="ARBA" id="ARBA00023284"/>
    </source>
</evidence>
<evidence type="ECO:0000256" key="6">
    <source>
        <dbReference type="HAMAP-Rule" id="MF_00269"/>
    </source>
</evidence>
<evidence type="ECO:0000256" key="3">
    <source>
        <dbReference type="ARBA" id="ARBA00023002"/>
    </source>
</evidence>
<dbReference type="OrthoDB" id="9781543at2"/>
<evidence type="ECO:0000259" key="7">
    <source>
        <dbReference type="PROSITE" id="PS51352"/>
    </source>
</evidence>
<dbReference type="InterPro" id="IPR002065">
    <property type="entry name" value="TPX"/>
</dbReference>
<feature type="active site" description="Cysteine sulfenic acid (-SOH) intermediate" evidence="6">
    <location>
        <position position="60"/>
    </location>
</feature>
<dbReference type="GO" id="GO:0008379">
    <property type="term" value="F:thioredoxin peroxidase activity"/>
    <property type="evidence" value="ECO:0007669"/>
    <property type="project" value="UniProtKB-UniRule"/>
</dbReference>
<dbReference type="NCBIfam" id="NF001808">
    <property type="entry name" value="PRK00522.1"/>
    <property type="match status" value="1"/>
</dbReference>
<keyword evidence="9" id="KW-1185">Reference proteome</keyword>
<sequence>MAKITLKGNVIDTAGSLPAVGTVAPDFTAVKTDLSETSLGKYRGKNVILNIFPSIDTGVCAASARRFNAEASGKDNSVVLCISADLPFAHGRFCEAEGLDDVIPVSIFRNPDFGDSYGQTIITGPLAGLLARAVVVVDPEGKVCYTEQVPEIGQEPDYEAALKTIA</sequence>
<dbReference type="PANTHER" id="PTHR43110:SF1">
    <property type="entry name" value="THIOL PEROXIDASE"/>
    <property type="match status" value="1"/>
</dbReference>
<keyword evidence="4 6" id="KW-1015">Disulfide bond</keyword>
<dbReference type="EC" id="1.11.1.24" evidence="6"/>
<dbReference type="Pfam" id="PF08534">
    <property type="entry name" value="Redoxin"/>
    <property type="match status" value="1"/>
</dbReference>
<dbReference type="InterPro" id="IPR050455">
    <property type="entry name" value="Tpx_Peroxidase_subfamily"/>
</dbReference>
<feature type="domain" description="Thioredoxin" evidence="7">
    <location>
        <begin position="18"/>
        <end position="166"/>
    </location>
</feature>
<dbReference type="InterPro" id="IPR013766">
    <property type="entry name" value="Thioredoxin_domain"/>
</dbReference>
<dbReference type="InterPro" id="IPR013740">
    <property type="entry name" value="Redoxin"/>
</dbReference>
<dbReference type="PROSITE" id="PS51352">
    <property type="entry name" value="THIOREDOXIN_2"/>
    <property type="match status" value="1"/>
</dbReference>
<comment type="function">
    <text evidence="6">Thiol-specific peroxidase that catalyzes the reduction of hydrogen peroxide and organic hydroperoxides to water and alcohols, respectively. Plays a role in cell protection against oxidative stress by detoxifying peroxides.</text>
</comment>
<dbReference type="EMBL" id="FNJI01000021">
    <property type="protein sequence ID" value="SDP47333.1"/>
    <property type="molecule type" value="Genomic_DNA"/>
</dbReference>
<dbReference type="HAMAP" id="MF_00269">
    <property type="entry name" value="Tpx"/>
    <property type="match status" value="1"/>
</dbReference>
<evidence type="ECO:0000313" key="9">
    <source>
        <dbReference type="Proteomes" id="UP000199073"/>
    </source>
</evidence>
<keyword evidence="1 6" id="KW-0575">Peroxidase</keyword>
<dbReference type="PANTHER" id="PTHR43110">
    <property type="entry name" value="THIOL PEROXIDASE"/>
    <property type="match status" value="1"/>
</dbReference>
<dbReference type="InterPro" id="IPR036249">
    <property type="entry name" value="Thioredoxin-like_sf"/>
</dbReference>
<protein>
    <recommendedName>
        <fullName evidence="6">Thiol peroxidase</fullName>
        <shortName evidence="6">Tpx</shortName>
        <ecNumber evidence="6">1.11.1.24</ecNumber>
    </recommendedName>
    <alternativeName>
        <fullName evidence="6">Peroxiredoxin tpx</fullName>
        <shortName evidence="6">Prx</shortName>
    </alternativeName>
    <alternativeName>
        <fullName evidence="6">Thioredoxin peroxidase</fullName>
    </alternativeName>
    <alternativeName>
        <fullName evidence="6">Thioredoxin-dependent peroxiredoxin</fullName>
    </alternativeName>
</protein>
<keyword evidence="5 6" id="KW-0676">Redox-active center</keyword>
<reference evidence="8 9" key="1">
    <citation type="submission" date="2016-10" db="EMBL/GenBank/DDBJ databases">
        <authorList>
            <person name="de Groot N.N."/>
        </authorList>
    </citation>
    <scope>NUCLEOTIDE SEQUENCE [LARGE SCALE GENOMIC DNA]</scope>
    <source>
        <strain evidence="8 9">DSM 12130</strain>
    </source>
</reference>
<dbReference type="Proteomes" id="UP000199073">
    <property type="component" value="Unassembled WGS sequence"/>
</dbReference>
<comment type="subunit">
    <text evidence="6">Homodimer.</text>
</comment>
<dbReference type="SUPFAM" id="SSF52833">
    <property type="entry name" value="Thioredoxin-like"/>
    <property type="match status" value="1"/>
</dbReference>
<evidence type="ECO:0000256" key="1">
    <source>
        <dbReference type="ARBA" id="ARBA00022559"/>
    </source>
</evidence>
<organism evidence="8 9">
    <name type="scientific">Desulforhopalus singaporensis</name>
    <dbReference type="NCBI Taxonomy" id="91360"/>
    <lineage>
        <taxon>Bacteria</taxon>
        <taxon>Pseudomonadati</taxon>
        <taxon>Thermodesulfobacteriota</taxon>
        <taxon>Desulfobulbia</taxon>
        <taxon>Desulfobulbales</taxon>
        <taxon>Desulfocapsaceae</taxon>
        <taxon>Desulforhopalus</taxon>
    </lineage>
</organism>
<dbReference type="PROSITE" id="PS01265">
    <property type="entry name" value="TPX"/>
    <property type="match status" value="1"/>
</dbReference>
<evidence type="ECO:0000313" key="8">
    <source>
        <dbReference type="EMBL" id="SDP47333.1"/>
    </source>
</evidence>
<dbReference type="CDD" id="cd03014">
    <property type="entry name" value="PRX_Atyp2cys"/>
    <property type="match status" value="1"/>
</dbReference>
<feature type="disulfide bond" description="Redox-active" evidence="6">
    <location>
        <begin position="60"/>
        <end position="94"/>
    </location>
</feature>
<dbReference type="Gene3D" id="3.40.30.10">
    <property type="entry name" value="Glutaredoxin"/>
    <property type="match status" value="1"/>
</dbReference>
<comment type="catalytic activity">
    <reaction evidence="6">
        <text>a hydroperoxide + [thioredoxin]-dithiol = an alcohol + [thioredoxin]-disulfide + H2O</text>
        <dbReference type="Rhea" id="RHEA:62620"/>
        <dbReference type="Rhea" id="RHEA-COMP:10698"/>
        <dbReference type="Rhea" id="RHEA-COMP:10700"/>
        <dbReference type="ChEBI" id="CHEBI:15377"/>
        <dbReference type="ChEBI" id="CHEBI:29950"/>
        <dbReference type="ChEBI" id="CHEBI:30879"/>
        <dbReference type="ChEBI" id="CHEBI:35924"/>
        <dbReference type="ChEBI" id="CHEBI:50058"/>
        <dbReference type="EC" id="1.11.1.24"/>
    </reaction>
</comment>
<keyword evidence="2 6" id="KW-0049">Antioxidant</keyword>
<evidence type="ECO:0000256" key="2">
    <source>
        <dbReference type="ARBA" id="ARBA00022862"/>
    </source>
</evidence>
<proteinExistence type="inferred from homology"/>
<accession>A0A1H0SZW3</accession>
<name>A0A1H0SZW3_9BACT</name>
<keyword evidence="3 6" id="KW-0560">Oxidoreductase</keyword>
<dbReference type="STRING" id="91360.SAMN05660330_02882"/>
<gene>
    <name evidence="6" type="primary">tpx</name>
    <name evidence="8" type="ORF">SAMN05660330_02882</name>
</gene>